<dbReference type="CDD" id="cd02440">
    <property type="entry name" value="AdoMet_MTases"/>
    <property type="match status" value="1"/>
</dbReference>
<feature type="domain" description="Sulfatase-modifying factor enzyme-like" evidence="4">
    <location>
        <begin position="655"/>
        <end position="723"/>
    </location>
</feature>
<dbReference type="Gene3D" id="3.90.1580.10">
    <property type="entry name" value="paralog of FGE (formylglycine-generating enzyme)"/>
    <property type="match status" value="1"/>
</dbReference>
<evidence type="ECO:0000313" key="7">
    <source>
        <dbReference type="Proteomes" id="UP000825935"/>
    </source>
</evidence>
<evidence type="ECO:0000256" key="1">
    <source>
        <dbReference type="ARBA" id="ARBA00022603"/>
    </source>
</evidence>
<dbReference type="InterPro" id="IPR029063">
    <property type="entry name" value="SAM-dependent_MTases_sf"/>
</dbReference>
<comment type="caution">
    <text evidence="6">The sequence shown here is derived from an EMBL/GenBank/DDBJ whole genome shotgun (WGS) entry which is preliminary data.</text>
</comment>
<dbReference type="Gene3D" id="3.40.50.150">
    <property type="entry name" value="Vaccinia Virus protein VP39"/>
    <property type="match status" value="1"/>
</dbReference>
<protein>
    <submittedName>
        <fullName evidence="6">Uncharacterized protein</fullName>
    </submittedName>
</protein>
<dbReference type="Pfam" id="PF03781">
    <property type="entry name" value="FGE-sulfatase"/>
    <property type="match status" value="2"/>
</dbReference>
<feature type="domain" description="Sulfatase-modifying factor enzyme-like" evidence="4">
    <location>
        <begin position="505"/>
        <end position="640"/>
    </location>
</feature>
<dbReference type="Pfam" id="PF10017">
    <property type="entry name" value="Methyltransf_33"/>
    <property type="match status" value="1"/>
</dbReference>
<dbReference type="InterPro" id="IPR042095">
    <property type="entry name" value="SUMF_sf"/>
</dbReference>
<feature type="region of interest" description="Disordered" evidence="3">
    <location>
        <begin position="468"/>
        <end position="503"/>
    </location>
</feature>
<reference evidence="6" key="1">
    <citation type="submission" date="2021-08" db="EMBL/GenBank/DDBJ databases">
        <title>WGS assembly of Ceratopteris richardii.</title>
        <authorList>
            <person name="Marchant D.B."/>
            <person name="Chen G."/>
            <person name="Jenkins J."/>
            <person name="Shu S."/>
            <person name="Leebens-Mack J."/>
            <person name="Grimwood J."/>
            <person name="Schmutz J."/>
            <person name="Soltis P."/>
            <person name="Soltis D."/>
            <person name="Chen Z.-H."/>
        </authorList>
    </citation>
    <scope>NUCLEOTIDE SEQUENCE</scope>
    <source>
        <strain evidence="6">Whitten #5841</strain>
        <tissue evidence="6">Leaf</tissue>
    </source>
</reference>
<gene>
    <name evidence="6" type="ORF">KP509_17G012500</name>
</gene>
<keyword evidence="1" id="KW-0489">Methyltransferase</keyword>
<evidence type="ECO:0000256" key="3">
    <source>
        <dbReference type="SAM" id="MobiDB-lite"/>
    </source>
</evidence>
<organism evidence="6 7">
    <name type="scientific">Ceratopteris richardii</name>
    <name type="common">Triangle waterfern</name>
    <dbReference type="NCBI Taxonomy" id="49495"/>
    <lineage>
        <taxon>Eukaryota</taxon>
        <taxon>Viridiplantae</taxon>
        <taxon>Streptophyta</taxon>
        <taxon>Embryophyta</taxon>
        <taxon>Tracheophyta</taxon>
        <taxon>Polypodiopsida</taxon>
        <taxon>Polypodiidae</taxon>
        <taxon>Polypodiales</taxon>
        <taxon>Pteridineae</taxon>
        <taxon>Pteridaceae</taxon>
        <taxon>Parkerioideae</taxon>
        <taxon>Ceratopteris</taxon>
    </lineage>
</organism>
<dbReference type="InterPro" id="IPR019257">
    <property type="entry name" value="MeTrfase_dom"/>
</dbReference>
<dbReference type="InterPro" id="IPR051128">
    <property type="entry name" value="EgtD_Methyltrsf_superfamily"/>
</dbReference>
<dbReference type="GO" id="GO:0032259">
    <property type="term" value="P:methylation"/>
    <property type="evidence" value="ECO:0007669"/>
    <property type="project" value="UniProtKB-KW"/>
</dbReference>
<evidence type="ECO:0000259" key="4">
    <source>
        <dbReference type="Pfam" id="PF03781"/>
    </source>
</evidence>
<dbReference type="EMBL" id="CM035422">
    <property type="protein sequence ID" value="KAH7372603.1"/>
    <property type="molecule type" value="Genomic_DNA"/>
</dbReference>
<proteinExistence type="predicted"/>
<dbReference type="Proteomes" id="UP000825935">
    <property type="component" value="Chromosome 17"/>
</dbReference>
<name>A0A8T2STQ1_CERRI</name>
<accession>A0A8T2STQ1</accession>
<dbReference type="PANTHER" id="PTHR43397:SF1">
    <property type="entry name" value="ERGOTHIONEINE BIOSYNTHESIS PROTEIN 1"/>
    <property type="match status" value="1"/>
</dbReference>
<dbReference type="AlphaFoldDB" id="A0A8T2STQ1"/>
<evidence type="ECO:0000313" key="6">
    <source>
        <dbReference type="EMBL" id="KAH7372603.1"/>
    </source>
</evidence>
<keyword evidence="2" id="KW-0808">Transferase</keyword>
<dbReference type="OrthoDB" id="659at2759"/>
<dbReference type="PANTHER" id="PTHR43397">
    <property type="entry name" value="ERGOTHIONEINE BIOSYNTHESIS PROTEIN 1"/>
    <property type="match status" value="1"/>
</dbReference>
<dbReference type="InterPro" id="IPR005532">
    <property type="entry name" value="SUMF_dom"/>
</dbReference>
<keyword evidence="7" id="KW-1185">Reference proteome</keyword>
<feature type="compositionally biased region" description="Polar residues" evidence="3">
    <location>
        <begin position="472"/>
        <end position="482"/>
    </location>
</feature>
<dbReference type="SUPFAM" id="SSF53335">
    <property type="entry name" value="S-adenosyl-L-methionine-dependent methyltransferases"/>
    <property type="match status" value="1"/>
</dbReference>
<dbReference type="SUPFAM" id="SSF56436">
    <property type="entry name" value="C-type lectin-like"/>
    <property type="match status" value="1"/>
</dbReference>
<dbReference type="GO" id="GO:0008168">
    <property type="term" value="F:methyltransferase activity"/>
    <property type="evidence" value="ECO:0007669"/>
    <property type="project" value="UniProtKB-KW"/>
</dbReference>
<dbReference type="OMA" id="GVISTHN"/>
<dbReference type="InterPro" id="IPR016187">
    <property type="entry name" value="CTDL_fold"/>
</dbReference>
<evidence type="ECO:0000259" key="5">
    <source>
        <dbReference type="Pfam" id="PF10017"/>
    </source>
</evidence>
<evidence type="ECO:0000256" key="2">
    <source>
        <dbReference type="ARBA" id="ARBA00022679"/>
    </source>
</evidence>
<feature type="domain" description="Histidine-specific methyltransferase SAM-dependent" evidence="5">
    <location>
        <begin position="12"/>
        <end position="316"/>
    </location>
</feature>
<sequence>MTLSSPQSSCISEVLRGLQRSSTKYLPPAILYDEEGSNLYEQIVQLDEYFPYRAESRLLKQHGLGIAHMIPKDCVLVELGCGTATKSALLIRSYLSAHGRCHYVGIDISESFVKQARVNLLSTVHGLEPENVQFIQADNMEGLRQARKALPDKLFCVIWLGSSIGNLASEDAVNFLDKINSITGPKCCMFLCTGMWINSRDLQKDREVLYKAYHDGSGITEAFIKNGMKNALASLGCSLSDKEMSTWEYHVSLNSKLRRVEMWVTFTSGVQIKEHNIHIRPRESVLVEFSRKFSIEDVHELAARSNFYIQRAWRSELYGCQVLYSAVQALRSCWDDTDALLNGVADWKSKPIELRHPFLFYYGHVNAFTKLKLLNTMETMEMDVIFSRGINPYVLDPSKCHRHPEPPQEWPSKEAICAYVQEVRSMVAEAVKMGGISMRLVHFVVEHERMHQETLQYMLAQETRRDFERTYSSRSPQSNEQRNGQEKHVGSMNGNGVPGKRNTPNVCVLPGEITMGADKCDSVFLWDNEMPSVETFVTKAFLVSAQPVSISEYMEFVKAGGYGMKHLWEEVDFPYFKEFKWPATWSYANGDYYVHEPGITKHWEEVANQPVYVSLAEAQAYSKWAGDFRVMTEEEYHRALLEDGKTVFGLRDGGWEWTSTAFRGFPGFEAMAEYEEYSVDFFDGQHFVLKGSSPWTHPALIRDSFRNFYQRQYPYVFAKFRCCKSVANEAAPRAESNGSNPHYRYSCVCACV</sequence>